<evidence type="ECO:0000313" key="3">
    <source>
        <dbReference type="Proteomes" id="UP000000253"/>
    </source>
</evidence>
<name>A4FYE8_METM5</name>
<dbReference type="EMBL" id="CP000609">
    <property type="protein sequence ID" value="ABO35232.1"/>
    <property type="molecule type" value="Genomic_DNA"/>
</dbReference>
<dbReference type="Proteomes" id="UP000000253">
    <property type="component" value="Chromosome"/>
</dbReference>
<feature type="transmembrane region" description="Helical" evidence="1">
    <location>
        <begin position="183"/>
        <end position="206"/>
    </location>
</feature>
<keyword evidence="1" id="KW-1133">Transmembrane helix</keyword>
<dbReference type="STRING" id="402880.MmarC5_0926"/>
<reference evidence="2 3" key="1">
    <citation type="submission" date="2007-03" db="EMBL/GenBank/DDBJ databases">
        <title>Complete sequence of chromosome of Methanococcus maripaludis C5.</title>
        <authorList>
            <consortium name="US DOE Joint Genome Institute"/>
            <person name="Copeland A."/>
            <person name="Lucas S."/>
            <person name="Lapidus A."/>
            <person name="Barry K."/>
            <person name="Glavina del Rio T."/>
            <person name="Dalin E."/>
            <person name="Tice H."/>
            <person name="Pitluck S."/>
            <person name="Chertkov O."/>
            <person name="Brettin T."/>
            <person name="Bruce D."/>
            <person name="Han C."/>
            <person name="Detter J.C."/>
            <person name="Schmutz J."/>
            <person name="Larimer F."/>
            <person name="Land M."/>
            <person name="Hauser L."/>
            <person name="Kyrpides N."/>
            <person name="Mikhailova N."/>
            <person name="Sieprawska-Lupa M."/>
            <person name="Whitman W.B."/>
            <person name="Richardson P."/>
        </authorList>
    </citation>
    <scope>NUCLEOTIDE SEQUENCE [LARGE SCALE GENOMIC DNA]</scope>
    <source>
        <strain evidence="3">C5 / ATCC BAA-1333</strain>
    </source>
</reference>
<keyword evidence="1" id="KW-0812">Transmembrane</keyword>
<evidence type="ECO:0000313" key="2">
    <source>
        <dbReference type="EMBL" id="ABO35232.1"/>
    </source>
</evidence>
<gene>
    <name evidence="2" type="ordered locus">MmarC5_0926</name>
</gene>
<dbReference type="HOGENOM" id="CLU_1243031_0_0_2"/>
<evidence type="ECO:0000256" key="1">
    <source>
        <dbReference type="SAM" id="Phobius"/>
    </source>
</evidence>
<protein>
    <submittedName>
        <fullName evidence="2">Uncharacterized protein</fullName>
    </submittedName>
</protein>
<accession>A4FYE8</accession>
<proteinExistence type="predicted"/>
<sequence length="222" mass="26081">MILFITASLFTPVSAENTIMIVANESSDAIISKSFSLFKDVKEISRDYKLEDKTAYGEVYKTTNDLDVTITSQRKNSSISLAYRPKSFIIYDEIFVNIYNNFSGNTVFFHINDDEMKKYNLSQGYSMYRFNLEHSDVNKFRVQIKDENQEIIYDTGTLKVIHKRYIEWYEESEDKEILIKQSWYYLNTLVYMITGGIIVSGLNFLWIKRMKKKKENEIGGGW</sequence>
<dbReference type="AlphaFoldDB" id="A4FYE8"/>
<organism evidence="2 3">
    <name type="scientific">Methanococcus maripaludis (strain C5 / ATCC BAA-1333)</name>
    <dbReference type="NCBI Taxonomy" id="402880"/>
    <lineage>
        <taxon>Archaea</taxon>
        <taxon>Methanobacteriati</taxon>
        <taxon>Methanobacteriota</taxon>
        <taxon>Methanomada group</taxon>
        <taxon>Methanococci</taxon>
        <taxon>Methanococcales</taxon>
        <taxon>Methanococcaceae</taxon>
        <taxon>Methanococcus</taxon>
    </lineage>
</organism>
<dbReference type="eggNOG" id="arCOG12471">
    <property type="taxonomic scope" value="Archaea"/>
</dbReference>
<keyword evidence="1" id="KW-0472">Membrane</keyword>
<dbReference type="KEGG" id="mmq:MmarC5_0926"/>